<organism evidence="1">
    <name type="scientific">Sulfolobus ellipsoid virus 1</name>
    <dbReference type="NCBI Taxonomy" id="2056194"/>
    <lineage>
        <taxon>Viruses</taxon>
        <taxon>Viruses incertae sedis</taxon>
        <taxon>Ovaliviridae</taxon>
        <taxon>Alphaovalivirus</taxon>
        <taxon>Alphaovalivirus fumarolicaense</taxon>
    </lineage>
</organism>
<proteinExistence type="predicted"/>
<dbReference type="Proteomes" id="UP000242614">
    <property type="component" value="Segment"/>
</dbReference>
<dbReference type="EMBL" id="MF144115">
    <property type="protein sequence ID" value="ATY46494.1"/>
    <property type="molecule type" value="Genomic_DNA"/>
</dbReference>
<keyword evidence="2" id="KW-1185">Reference proteome</keyword>
<reference evidence="1" key="1">
    <citation type="journal article" date="2018" name="J. Virol.">
        <title>A novel Sulfolobus virus with an exceptional capsid architecture.</title>
        <authorList>
            <person name="Wang H."/>
            <person name="Guo Z."/>
            <person name="Feng H."/>
            <person name="Chen Y."/>
            <person name="Hernandez W."/>
            <person name="Dai X."/>
            <person name="Zhang Z."/>
            <person name="Zheng X."/>
            <person name="Lopez M.M."/>
            <person name="Fu Y."/>
            <person name="Zhang C."/>
            <person name="Zhu P."/>
            <person name="Huang L."/>
        </authorList>
    </citation>
    <scope>NUCLEOTIDE SEQUENCE [LARGE SCALE GENOMIC DNA]</scope>
    <source>
        <strain evidence="1">CR_L</strain>
    </source>
</reference>
<dbReference type="RefSeq" id="YP_009639282.1">
    <property type="nucleotide sequence ID" value="NC_042347.1"/>
</dbReference>
<name>A0A2H4RBQ2_9VIRU</name>
<dbReference type="OrthoDB" id="4575at10239"/>
<dbReference type="KEGG" id="vg:40236071"/>
<evidence type="ECO:0000313" key="1">
    <source>
        <dbReference type="EMBL" id="ATY46494.1"/>
    </source>
</evidence>
<accession>A0A2H4RBQ2</accession>
<dbReference type="GeneID" id="40236071"/>
<evidence type="ECO:0000313" key="2">
    <source>
        <dbReference type="Proteomes" id="UP000242614"/>
    </source>
</evidence>
<protein>
    <submittedName>
        <fullName evidence="1">Signal peptide protein</fullName>
    </submittedName>
</protein>
<sequence length="381" mass="41543">MSFLSSLLKILLSPVIPIVPKTPISTTTPVSTQTVTQLVTQTVTQVLTQYEYVYLSASCPVCPISTTVPQGYTLVYYYQISNPYSQDLNDIQVPIELVVNNPLSYIFCEDQACNKPLFSWYEPSGIFWVLIPFIPANGDIVIYLYENGDVNYPYTGTFGSPLYDNGRGVFYEYFSFYDTLPHEWSTCYNAVSPNYNSTYATLPVNPPDGGIGSDYAYPVIGYWIDFYVALPSTSSSDISSSVMALGVGSCNTTNTYFIGGGGGDTCGNNANGFAFCYDNFGTTNQWGVYVGTTQVAPSPLNYTPNNFALYSIGVLSSSIIFQMNYNNQFIYSGSPPISMGNLVILDSIGTIGLGFVRMRKATPDGNNLPVLTFTPSGALAS</sequence>